<evidence type="ECO:0000259" key="8">
    <source>
        <dbReference type="Pfam" id="PF02706"/>
    </source>
</evidence>
<dbReference type="EMBL" id="RJUR01000012">
    <property type="protein sequence ID" value="ROQ51261.1"/>
    <property type="molecule type" value="Genomic_DNA"/>
</dbReference>
<sequence>MSNHRERVVRDDEIDLIELIRGLWQQKLLIILTTLVVGGAAVAYALLATPVYEAKVFVQPPSQNDIAHLNYGRGGDSELGMLTVKDVYDVYVRNLQSESLRRRFFQDVYLPALSAQERLGSQDELYEDLSKVLKVTIANKEIPTRFAITVNMPDPNLAVSWAVQYGEMAGYRAKLEILKDLKADASVKANNLERQITTARENAKRLRDDQIAQLEEALTIAKSINLERPPIISGNLSTEVSAGMDGALTYMRGSKALQAEIENLQKRGSDDPFISNLREQQSQESFYRSLEVDPSVVGVYRQDGALDLPDSPIKPKRFIVVFLGVLAGAGLGITLALFRRVWSSTPKK</sequence>
<dbReference type="InterPro" id="IPR050445">
    <property type="entry name" value="Bact_polysacc_biosynth/exp"/>
</dbReference>
<organism evidence="9 10">
    <name type="scientific">Pseudomonas putida</name>
    <name type="common">Arthrobacter siderocapsulatus</name>
    <dbReference type="NCBI Taxonomy" id="303"/>
    <lineage>
        <taxon>Bacteria</taxon>
        <taxon>Pseudomonadati</taxon>
        <taxon>Pseudomonadota</taxon>
        <taxon>Gammaproteobacteria</taxon>
        <taxon>Pseudomonadales</taxon>
        <taxon>Pseudomonadaceae</taxon>
        <taxon>Pseudomonas</taxon>
    </lineage>
</organism>
<evidence type="ECO:0000313" key="10">
    <source>
        <dbReference type="Proteomes" id="UP000269115"/>
    </source>
</evidence>
<accession>A0A9X8HKQ2</accession>
<dbReference type="InterPro" id="IPR003856">
    <property type="entry name" value="LPS_length_determ_N"/>
</dbReference>
<feature type="coiled-coil region" evidence="6">
    <location>
        <begin position="175"/>
        <end position="209"/>
    </location>
</feature>
<feature type="transmembrane region" description="Helical" evidence="7">
    <location>
        <begin position="28"/>
        <end position="47"/>
    </location>
</feature>
<keyword evidence="5 7" id="KW-0472">Membrane</keyword>
<comment type="caution">
    <text evidence="9">The sequence shown here is derived from an EMBL/GenBank/DDBJ whole genome shotgun (WGS) entry which is preliminary data.</text>
</comment>
<dbReference type="PANTHER" id="PTHR32309">
    <property type="entry name" value="TYROSINE-PROTEIN KINASE"/>
    <property type="match status" value="1"/>
</dbReference>
<dbReference type="Gene3D" id="3.30.1890.10">
    <property type="entry name" value="FepE-like"/>
    <property type="match status" value="1"/>
</dbReference>
<keyword evidence="6" id="KW-0175">Coiled coil</keyword>
<evidence type="ECO:0000256" key="7">
    <source>
        <dbReference type="SAM" id="Phobius"/>
    </source>
</evidence>
<dbReference type="RefSeq" id="WP_078479770.1">
    <property type="nucleotide sequence ID" value="NZ_RJUR01000012.1"/>
</dbReference>
<keyword evidence="2" id="KW-1003">Cell membrane</keyword>
<proteinExistence type="predicted"/>
<evidence type="ECO:0000256" key="2">
    <source>
        <dbReference type="ARBA" id="ARBA00022475"/>
    </source>
</evidence>
<evidence type="ECO:0000256" key="6">
    <source>
        <dbReference type="SAM" id="Coils"/>
    </source>
</evidence>
<keyword evidence="4 7" id="KW-1133">Transmembrane helix</keyword>
<feature type="transmembrane region" description="Helical" evidence="7">
    <location>
        <begin position="318"/>
        <end position="338"/>
    </location>
</feature>
<feature type="domain" description="Polysaccharide chain length determinant N-terminal" evidence="8">
    <location>
        <begin position="12"/>
        <end position="107"/>
    </location>
</feature>
<dbReference type="GO" id="GO:0005886">
    <property type="term" value="C:plasma membrane"/>
    <property type="evidence" value="ECO:0007669"/>
    <property type="project" value="UniProtKB-SubCell"/>
</dbReference>
<protein>
    <submittedName>
        <fullName evidence="9">Chain length determinant protein (Polysaccharide antigen chain regulator)</fullName>
    </submittedName>
</protein>
<reference evidence="9 10" key="1">
    <citation type="submission" date="2018-11" db="EMBL/GenBank/DDBJ databases">
        <title>Genomic analyses of the natural microbiome of Caenorhabditis elegans.</title>
        <authorList>
            <person name="Samuel B."/>
        </authorList>
    </citation>
    <scope>NUCLEOTIDE SEQUENCE [LARGE SCALE GENOMIC DNA]</scope>
    <source>
        <strain evidence="9 10">BIGb0473</strain>
    </source>
</reference>
<dbReference type="GO" id="GO:0004713">
    <property type="term" value="F:protein tyrosine kinase activity"/>
    <property type="evidence" value="ECO:0007669"/>
    <property type="project" value="TreeGrafter"/>
</dbReference>
<gene>
    <name evidence="9" type="ORF">EDF85_1720</name>
</gene>
<dbReference type="PANTHER" id="PTHR32309:SF13">
    <property type="entry name" value="FERRIC ENTEROBACTIN TRANSPORT PROTEIN FEPE"/>
    <property type="match status" value="1"/>
</dbReference>
<evidence type="ECO:0000256" key="1">
    <source>
        <dbReference type="ARBA" id="ARBA00004651"/>
    </source>
</evidence>
<evidence type="ECO:0000256" key="3">
    <source>
        <dbReference type="ARBA" id="ARBA00022692"/>
    </source>
</evidence>
<evidence type="ECO:0000256" key="5">
    <source>
        <dbReference type="ARBA" id="ARBA00023136"/>
    </source>
</evidence>
<dbReference type="Pfam" id="PF02706">
    <property type="entry name" value="Wzz"/>
    <property type="match status" value="1"/>
</dbReference>
<evidence type="ECO:0000256" key="4">
    <source>
        <dbReference type="ARBA" id="ARBA00022989"/>
    </source>
</evidence>
<dbReference type="AlphaFoldDB" id="A0A9X8HKQ2"/>
<dbReference type="SUPFAM" id="SSF160355">
    <property type="entry name" value="Bacterial polysaccharide co-polymerase-like"/>
    <property type="match status" value="1"/>
</dbReference>
<name>A0A9X8HKQ2_PSEPU</name>
<comment type="subcellular location">
    <subcellularLocation>
        <location evidence="1">Cell membrane</location>
        <topology evidence="1">Multi-pass membrane protein</topology>
    </subcellularLocation>
</comment>
<dbReference type="Proteomes" id="UP000269115">
    <property type="component" value="Unassembled WGS sequence"/>
</dbReference>
<evidence type="ECO:0000313" key="9">
    <source>
        <dbReference type="EMBL" id="ROQ51261.1"/>
    </source>
</evidence>
<keyword evidence="3 7" id="KW-0812">Transmembrane</keyword>